<dbReference type="EMBL" id="JBHUMM010000045">
    <property type="protein sequence ID" value="MFD2673672.1"/>
    <property type="molecule type" value="Genomic_DNA"/>
</dbReference>
<evidence type="ECO:0000256" key="7">
    <source>
        <dbReference type="SAM" id="Phobius"/>
    </source>
</evidence>
<feature type="transmembrane region" description="Helical" evidence="7">
    <location>
        <begin position="148"/>
        <end position="165"/>
    </location>
</feature>
<keyword evidence="10" id="KW-1185">Reference proteome</keyword>
<protein>
    <submittedName>
        <fullName evidence="9">Trimeric intracellular cation channel family protein</fullName>
    </submittedName>
</protein>
<feature type="transmembrane region" description="Helical" evidence="7">
    <location>
        <begin position="64"/>
        <end position="83"/>
    </location>
</feature>
<feature type="domain" description="Glycine transporter" evidence="8">
    <location>
        <begin position="5"/>
        <end position="78"/>
    </location>
</feature>
<evidence type="ECO:0000256" key="4">
    <source>
        <dbReference type="ARBA" id="ARBA00022692"/>
    </source>
</evidence>
<gene>
    <name evidence="9" type="ORF">ACFSUC_19150</name>
</gene>
<dbReference type="PANTHER" id="PTHR30506:SF3">
    <property type="entry name" value="UPF0126 INNER MEMBRANE PROTEIN YADS-RELATED"/>
    <property type="match status" value="1"/>
</dbReference>
<comment type="caution">
    <text evidence="9">The sequence shown here is derived from an EMBL/GenBank/DDBJ whole genome shotgun (WGS) entry which is preliminary data.</text>
</comment>
<reference evidence="10" key="1">
    <citation type="journal article" date="2019" name="Int. J. Syst. Evol. Microbiol.">
        <title>The Global Catalogue of Microorganisms (GCM) 10K type strain sequencing project: providing services to taxonomists for standard genome sequencing and annotation.</title>
        <authorList>
            <consortium name="The Broad Institute Genomics Platform"/>
            <consortium name="The Broad Institute Genome Sequencing Center for Infectious Disease"/>
            <person name="Wu L."/>
            <person name="Ma J."/>
        </authorList>
    </citation>
    <scope>NUCLEOTIDE SEQUENCE [LARGE SCALE GENOMIC DNA]</scope>
    <source>
        <strain evidence="10">KCTC 33676</strain>
    </source>
</reference>
<evidence type="ECO:0000313" key="9">
    <source>
        <dbReference type="EMBL" id="MFD2673672.1"/>
    </source>
</evidence>
<dbReference type="Proteomes" id="UP001597497">
    <property type="component" value="Unassembled WGS sequence"/>
</dbReference>
<keyword evidence="4 7" id="KW-0812">Transmembrane</keyword>
<dbReference type="Pfam" id="PF03458">
    <property type="entry name" value="Gly_transporter"/>
    <property type="match status" value="2"/>
</dbReference>
<evidence type="ECO:0000256" key="2">
    <source>
        <dbReference type="ARBA" id="ARBA00008193"/>
    </source>
</evidence>
<organism evidence="9 10">
    <name type="scientific">Marinicrinis sediminis</name>
    <dbReference type="NCBI Taxonomy" id="1652465"/>
    <lineage>
        <taxon>Bacteria</taxon>
        <taxon>Bacillati</taxon>
        <taxon>Bacillota</taxon>
        <taxon>Bacilli</taxon>
        <taxon>Bacillales</taxon>
        <taxon>Paenibacillaceae</taxon>
    </lineage>
</organism>
<feature type="transmembrane region" description="Helical" evidence="7">
    <location>
        <begin position="6"/>
        <end position="23"/>
    </location>
</feature>
<dbReference type="PANTHER" id="PTHR30506">
    <property type="entry name" value="INNER MEMBRANE PROTEIN"/>
    <property type="match status" value="1"/>
</dbReference>
<evidence type="ECO:0000256" key="1">
    <source>
        <dbReference type="ARBA" id="ARBA00004651"/>
    </source>
</evidence>
<feature type="transmembrane region" description="Helical" evidence="7">
    <location>
        <begin position="115"/>
        <end position="136"/>
    </location>
</feature>
<feature type="transmembrane region" description="Helical" evidence="7">
    <location>
        <begin position="171"/>
        <end position="190"/>
    </location>
</feature>
<feature type="domain" description="Glycine transporter" evidence="8">
    <location>
        <begin position="91"/>
        <end position="162"/>
    </location>
</feature>
<evidence type="ECO:0000256" key="5">
    <source>
        <dbReference type="ARBA" id="ARBA00022989"/>
    </source>
</evidence>
<comment type="similarity">
    <text evidence="2">Belongs to the UPF0126 family.</text>
</comment>
<accession>A0ABW5RFF7</accession>
<name>A0ABW5RFF7_9BACL</name>
<evidence type="ECO:0000256" key="3">
    <source>
        <dbReference type="ARBA" id="ARBA00022475"/>
    </source>
</evidence>
<evidence type="ECO:0000259" key="8">
    <source>
        <dbReference type="Pfam" id="PF03458"/>
    </source>
</evidence>
<evidence type="ECO:0000256" key="6">
    <source>
        <dbReference type="ARBA" id="ARBA00023136"/>
    </source>
</evidence>
<evidence type="ECO:0000313" key="10">
    <source>
        <dbReference type="Proteomes" id="UP001597497"/>
    </source>
</evidence>
<keyword evidence="6 7" id="KW-0472">Membrane</keyword>
<comment type="subcellular location">
    <subcellularLocation>
        <location evidence="1">Cell membrane</location>
        <topology evidence="1">Multi-pass membrane protein</topology>
    </subcellularLocation>
</comment>
<proteinExistence type="inferred from homology"/>
<dbReference type="InterPro" id="IPR005115">
    <property type="entry name" value="Gly_transporter"/>
</dbReference>
<sequence length="199" mass="21981">MTWDMLNIIGTIAFAVSGVIVAMEEEYDILGVYILGLVTAFGGGATRNVLIGVPVSNLWNHGDLFIIALITMTVVFVMPSIWFNFLKHWTFFDALGLAAFAIQGALYASEMNHPVSAIVVAALLTGSGGGIIRDVLAKRKPLIFREEIYAMWAMLGGLAIAYGWGQEPWQLVVLFIAIVVLRMLTVYFGWRLPRRKLKS</sequence>
<dbReference type="RefSeq" id="WP_379931255.1">
    <property type="nucleotide sequence ID" value="NZ_JBHUMM010000045.1"/>
</dbReference>
<keyword evidence="3" id="KW-1003">Cell membrane</keyword>
<keyword evidence="5 7" id="KW-1133">Transmembrane helix</keyword>
<feature type="transmembrane region" description="Helical" evidence="7">
    <location>
        <begin position="30"/>
        <end position="52"/>
    </location>
</feature>